<feature type="compositionally biased region" description="Low complexity" evidence="1">
    <location>
        <begin position="168"/>
        <end position="177"/>
    </location>
</feature>
<protein>
    <submittedName>
        <fullName evidence="2">Uncharacterized protein</fullName>
    </submittedName>
</protein>
<feature type="compositionally biased region" description="Basic and acidic residues" evidence="1">
    <location>
        <begin position="77"/>
        <end position="88"/>
    </location>
</feature>
<evidence type="ECO:0000313" key="3">
    <source>
        <dbReference type="Proteomes" id="UP000507470"/>
    </source>
</evidence>
<feature type="region of interest" description="Disordered" evidence="1">
    <location>
        <begin position="164"/>
        <end position="194"/>
    </location>
</feature>
<dbReference type="EMBL" id="CACVKT020000672">
    <property type="protein sequence ID" value="CAC5361680.1"/>
    <property type="molecule type" value="Genomic_DNA"/>
</dbReference>
<dbReference type="Proteomes" id="UP000507470">
    <property type="component" value="Unassembled WGS sequence"/>
</dbReference>
<organism evidence="2 3">
    <name type="scientific">Mytilus coruscus</name>
    <name type="common">Sea mussel</name>
    <dbReference type="NCBI Taxonomy" id="42192"/>
    <lineage>
        <taxon>Eukaryota</taxon>
        <taxon>Metazoa</taxon>
        <taxon>Spiralia</taxon>
        <taxon>Lophotrochozoa</taxon>
        <taxon>Mollusca</taxon>
        <taxon>Bivalvia</taxon>
        <taxon>Autobranchia</taxon>
        <taxon>Pteriomorphia</taxon>
        <taxon>Mytilida</taxon>
        <taxon>Mytiloidea</taxon>
        <taxon>Mytilidae</taxon>
        <taxon>Mytilinae</taxon>
        <taxon>Mytilus</taxon>
    </lineage>
</organism>
<proteinExistence type="predicted"/>
<reference evidence="2 3" key="1">
    <citation type="submission" date="2020-06" db="EMBL/GenBank/DDBJ databases">
        <authorList>
            <person name="Li R."/>
            <person name="Bekaert M."/>
        </authorList>
    </citation>
    <scope>NUCLEOTIDE SEQUENCE [LARGE SCALE GENOMIC DNA]</scope>
    <source>
        <strain evidence="3">wild</strain>
    </source>
</reference>
<gene>
    <name evidence="2" type="ORF">MCOR_3715</name>
</gene>
<feature type="compositionally biased region" description="Polar residues" evidence="1">
    <location>
        <begin position="180"/>
        <end position="194"/>
    </location>
</feature>
<dbReference type="AlphaFoldDB" id="A0A6J8A6M4"/>
<keyword evidence="3" id="KW-1185">Reference proteome</keyword>
<evidence type="ECO:0000313" key="2">
    <source>
        <dbReference type="EMBL" id="CAC5361680.1"/>
    </source>
</evidence>
<accession>A0A6J8A6M4</accession>
<sequence>MVAKSLVNVSYNHKVPVKVLYATALSVVIPKDRAIAEFLSLNSDYSYVPIDQSCPVVQNIDIVNSCVTPDLKDCNDSCKEQQSEHSDPYDTDTDEPQDGNTCKQFKLKRQRILHKSSKSESSLDQITRSIRKPKLKSPVHITQLKLAHIRAPDPQNYLVQVRQQNPVSTSSDSYSESSQHEINTGQNIQLQNDNPAPLRRTSRVVKKPIRYRDENFLSEISSCDGAQEKIKRILAKKPHGSTFLYLVQ</sequence>
<feature type="region of interest" description="Disordered" evidence="1">
    <location>
        <begin position="77"/>
        <end position="101"/>
    </location>
</feature>
<name>A0A6J8A6M4_MYTCO</name>
<evidence type="ECO:0000256" key="1">
    <source>
        <dbReference type="SAM" id="MobiDB-lite"/>
    </source>
</evidence>